<organism evidence="3 4">
    <name type="scientific">Microseira wollei NIES-4236</name>
    <dbReference type="NCBI Taxonomy" id="2530354"/>
    <lineage>
        <taxon>Bacteria</taxon>
        <taxon>Bacillati</taxon>
        <taxon>Cyanobacteriota</taxon>
        <taxon>Cyanophyceae</taxon>
        <taxon>Oscillatoriophycideae</taxon>
        <taxon>Aerosakkonematales</taxon>
        <taxon>Aerosakkonemataceae</taxon>
        <taxon>Microseira</taxon>
    </lineage>
</organism>
<evidence type="ECO:0000256" key="1">
    <source>
        <dbReference type="ARBA" id="ARBA00010574"/>
    </source>
</evidence>
<dbReference type="GO" id="GO:0005737">
    <property type="term" value="C:cytoplasm"/>
    <property type="evidence" value="ECO:0007669"/>
    <property type="project" value="UniProtKB-SubCell"/>
</dbReference>
<dbReference type="EMBL" id="BLAY01000036">
    <property type="protein sequence ID" value="GET37931.1"/>
    <property type="molecule type" value="Genomic_DNA"/>
</dbReference>
<comment type="subunit">
    <text evidence="2">Interacts with ribosomal protein uL14 (rplN).</text>
</comment>
<sequence length="154" mass="17626">MSDNLKTVNSAYRAIVENSDAALSQRDSVGETHSRRDSIWFLVRDAVSAAEDRKGADIVVLRVSEVSYLADYFVFITGFSRVQVRAIAQAIQEKVEKELQRRPRRTEGEAEGSWVLLDYGDVMLHILMPREREFYNLEAFWSHAERIELTASSI</sequence>
<dbReference type="PANTHER" id="PTHR21043:SF0">
    <property type="entry name" value="MITOCHONDRIAL ASSEMBLY OF RIBOSOMAL LARGE SUBUNIT PROTEIN 1"/>
    <property type="match status" value="1"/>
</dbReference>
<dbReference type="Proteomes" id="UP001050975">
    <property type="component" value="Unassembled WGS sequence"/>
</dbReference>
<dbReference type="GO" id="GO:0042256">
    <property type="term" value="P:cytosolic ribosome assembly"/>
    <property type="evidence" value="ECO:0007669"/>
    <property type="project" value="UniProtKB-UniRule"/>
</dbReference>
<dbReference type="SUPFAM" id="SSF81301">
    <property type="entry name" value="Nucleotidyltransferase"/>
    <property type="match status" value="1"/>
</dbReference>
<dbReference type="NCBIfam" id="TIGR00090">
    <property type="entry name" value="rsfS_iojap_ybeB"/>
    <property type="match status" value="1"/>
</dbReference>
<comment type="similarity">
    <text evidence="1 2">Belongs to the Iojap/RsfS family.</text>
</comment>
<evidence type="ECO:0000313" key="4">
    <source>
        <dbReference type="Proteomes" id="UP001050975"/>
    </source>
</evidence>
<dbReference type="GO" id="GO:0043023">
    <property type="term" value="F:ribosomal large subunit binding"/>
    <property type="evidence" value="ECO:0007669"/>
    <property type="project" value="TreeGrafter"/>
</dbReference>
<proteinExistence type="inferred from homology"/>
<dbReference type="GO" id="GO:0090071">
    <property type="term" value="P:negative regulation of ribosome biogenesis"/>
    <property type="evidence" value="ECO:0007669"/>
    <property type="project" value="UniProtKB-UniRule"/>
</dbReference>
<evidence type="ECO:0000313" key="3">
    <source>
        <dbReference type="EMBL" id="GET37931.1"/>
    </source>
</evidence>
<dbReference type="Gene3D" id="3.30.460.10">
    <property type="entry name" value="Beta Polymerase, domain 2"/>
    <property type="match status" value="1"/>
</dbReference>
<dbReference type="HAMAP" id="MF_01477">
    <property type="entry name" value="Iojap_RsfS"/>
    <property type="match status" value="1"/>
</dbReference>
<keyword evidence="2" id="KW-0678">Repressor</keyword>
<comment type="caution">
    <text evidence="3">The sequence shown here is derived from an EMBL/GenBank/DDBJ whole genome shotgun (WGS) entry which is preliminary data.</text>
</comment>
<protein>
    <recommendedName>
        <fullName evidence="2">Ribosomal silencing factor RsfS</fullName>
    </recommendedName>
</protein>
<name>A0AAV3XBB9_9CYAN</name>
<keyword evidence="4" id="KW-1185">Reference proteome</keyword>
<gene>
    <name evidence="2" type="primary">rsfS</name>
    <name evidence="3" type="ORF">MiSe_26850</name>
</gene>
<evidence type="ECO:0000256" key="2">
    <source>
        <dbReference type="HAMAP-Rule" id="MF_01477"/>
    </source>
</evidence>
<accession>A0AAV3XBB9</accession>
<keyword evidence="2" id="KW-0963">Cytoplasm</keyword>
<dbReference type="InterPro" id="IPR043519">
    <property type="entry name" value="NT_sf"/>
</dbReference>
<dbReference type="RefSeq" id="WP_226580241.1">
    <property type="nucleotide sequence ID" value="NZ_BLAY01000036.1"/>
</dbReference>
<dbReference type="PANTHER" id="PTHR21043">
    <property type="entry name" value="IOJAP SUPERFAMILY ORTHOLOG"/>
    <property type="match status" value="1"/>
</dbReference>
<dbReference type="Pfam" id="PF02410">
    <property type="entry name" value="RsfS"/>
    <property type="match status" value="1"/>
</dbReference>
<keyword evidence="2" id="KW-0810">Translation regulation</keyword>
<dbReference type="AlphaFoldDB" id="A0AAV3XBB9"/>
<dbReference type="InterPro" id="IPR004394">
    <property type="entry name" value="Iojap/RsfS/C7orf30"/>
</dbReference>
<dbReference type="GO" id="GO:0017148">
    <property type="term" value="P:negative regulation of translation"/>
    <property type="evidence" value="ECO:0007669"/>
    <property type="project" value="UniProtKB-UniRule"/>
</dbReference>
<comment type="function">
    <text evidence="2">Functions as a ribosomal silencing factor. Interacts with ribosomal protein uL14 (rplN), blocking formation of intersubunit bridge B8. Prevents association of the 30S and 50S ribosomal subunits and the formation of functional ribosomes, thus repressing translation.</text>
</comment>
<reference evidence="3" key="1">
    <citation type="submission" date="2019-10" db="EMBL/GenBank/DDBJ databases">
        <title>Draft genome sequece of Microseira wollei NIES-4236.</title>
        <authorList>
            <person name="Yamaguchi H."/>
            <person name="Suzuki S."/>
            <person name="Kawachi M."/>
        </authorList>
    </citation>
    <scope>NUCLEOTIDE SEQUENCE</scope>
    <source>
        <strain evidence="3">NIES-4236</strain>
    </source>
</reference>
<comment type="subcellular location">
    <subcellularLocation>
        <location evidence="2">Cytoplasm</location>
    </subcellularLocation>
</comment>